<accession>A0A4R6NZ15</accession>
<dbReference type="EMBL" id="SNXK01000012">
    <property type="protein sequence ID" value="TDP29869.1"/>
    <property type="molecule type" value="Genomic_DNA"/>
</dbReference>
<name>A0A4R6NZ15_NOCIG</name>
<dbReference type="Proteomes" id="UP000295087">
    <property type="component" value="Unassembled WGS sequence"/>
</dbReference>
<proteinExistence type="predicted"/>
<comment type="caution">
    <text evidence="1">The sequence shown here is derived from an EMBL/GenBank/DDBJ whole genome shotgun (WGS) entry which is preliminary data.</text>
</comment>
<dbReference type="RefSeq" id="WP_067496729.1">
    <property type="nucleotide sequence ID" value="NZ_SNXK01000012.1"/>
</dbReference>
<reference evidence="1 2" key="1">
    <citation type="submission" date="2019-03" db="EMBL/GenBank/DDBJ databases">
        <title>Genomic Encyclopedia of Type Strains, Phase IV (KMG-IV): sequencing the most valuable type-strain genomes for metagenomic binning, comparative biology and taxonomic classification.</title>
        <authorList>
            <person name="Goeker M."/>
        </authorList>
    </citation>
    <scope>NUCLEOTIDE SEQUENCE [LARGE SCALE GENOMIC DNA]</scope>
    <source>
        <strain evidence="1 2">DSM 44496</strain>
    </source>
</reference>
<dbReference type="AlphaFoldDB" id="A0A4R6NZ15"/>
<protein>
    <submittedName>
        <fullName evidence="1">Uncharacterized protein</fullName>
    </submittedName>
</protein>
<evidence type="ECO:0000313" key="2">
    <source>
        <dbReference type="Proteomes" id="UP000295087"/>
    </source>
</evidence>
<keyword evidence="2" id="KW-1185">Reference proteome</keyword>
<organism evidence="1 2">
    <name type="scientific">Nocardia ignorata</name>
    <dbReference type="NCBI Taxonomy" id="145285"/>
    <lineage>
        <taxon>Bacteria</taxon>
        <taxon>Bacillati</taxon>
        <taxon>Actinomycetota</taxon>
        <taxon>Actinomycetes</taxon>
        <taxon>Mycobacteriales</taxon>
        <taxon>Nocardiaceae</taxon>
        <taxon>Nocardia</taxon>
    </lineage>
</organism>
<sequence>MARSTYIYLVKDGWGVVAAFTVKHELITWLRTNPSPEHSVRRMSDGAHTAGYTTLDITELLA</sequence>
<gene>
    <name evidence="1" type="ORF">DFR75_112138</name>
</gene>
<evidence type="ECO:0000313" key="1">
    <source>
        <dbReference type="EMBL" id="TDP29869.1"/>
    </source>
</evidence>